<geneLocation type="plasmid" evidence="2">
    <name>pmS2H5-GES24_1</name>
</geneLocation>
<evidence type="ECO:0008006" key="3">
    <source>
        <dbReference type="Google" id="ProtNLM"/>
    </source>
</evidence>
<proteinExistence type="inferred from homology"/>
<evidence type="ECO:0000313" key="2">
    <source>
        <dbReference type="EMBL" id="BCU04688.1"/>
    </source>
</evidence>
<accession>A0A811BQV6</accession>
<name>A0A811BQV6_KLEPN</name>
<dbReference type="Gene3D" id="3.30.70.3580">
    <property type="entry name" value="Antirestriction protein"/>
    <property type="match status" value="1"/>
</dbReference>
<reference evidence="2" key="1">
    <citation type="submission" date="2021-04" db="EMBL/GenBank/DDBJ databases">
        <title>Detection of Klebsiella pneumoniae co-producing GES-24 and VEB-1 from hospital sewage.</title>
        <authorList>
            <person name="Hayashi W."/>
            <person name="Soga E."/>
            <person name="Iimura M."/>
            <person name="Yoshida S."/>
            <person name="Izumi K."/>
            <person name="Nagano Y."/>
            <person name="Nagano N."/>
        </authorList>
    </citation>
    <scope>NUCLEOTIDE SEQUENCE</scope>
    <source>
        <strain evidence="2">MS2H5</strain>
        <plasmid evidence="2">pmS2H5-GES24_1</plasmid>
    </source>
</reference>
<comment type="similarity">
    <text evidence="1">Belongs to the antirestriction protein family.</text>
</comment>
<dbReference type="InterPro" id="IPR042297">
    <property type="entry name" value="Antirestriction_sf"/>
</dbReference>
<dbReference type="AlphaFoldDB" id="A0A811BQV6"/>
<dbReference type="InterPro" id="IPR004914">
    <property type="entry name" value="Antirestrict"/>
</dbReference>
<dbReference type="EMBL" id="LC623933">
    <property type="protein sequence ID" value="BCU04688.1"/>
    <property type="molecule type" value="Genomic_DNA"/>
</dbReference>
<evidence type="ECO:0000256" key="1">
    <source>
        <dbReference type="ARBA" id="ARBA00008618"/>
    </source>
</evidence>
<keyword evidence="2" id="KW-0614">Plasmid</keyword>
<organism evidence="2">
    <name type="scientific">Klebsiella pneumoniae</name>
    <dbReference type="NCBI Taxonomy" id="573"/>
    <lineage>
        <taxon>Bacteria</taxon>
        <taxon>Pseudomonadati</taxon>
        <taxon>Pseudomonadota</taxon>
        <taxon>Gammaproteobacteria</taxon>
        <taxon>Enterobacterales</taxon>
        <taxon>Enterobacteriaceae</taxon>
        <taxon>Klebsiella/Raoultella group</taxon>
        <taxon>Klebsiella</taxon>
        <taxon>Klebsiella pneumoniae complex</taxon>
    </lineage>
</organism>
<sequence length="262" mass="29898">MNTQNVNAKTVTRESNERWGKSVLTSLETLQMKASKALFVFQRQPDKDALFISASQLYAELINEMVGVPAVEEIQQRVDELAEFLQVMLQLSGRESEQNASRTPKIPEYRQSIIDGEKRLQFIPAFFCTPLADNMAADWLRQYSNYDGGFWNYWVIPQGIGGSVEPNRIIFTTSRTGYIAPEGEQRYHLIIPGNYFDAEVSADAAGIVATLMILNRLSCQVSDMGPEYVRICRRLVSRQDALKDYLSIIQHPERHLIWRAID</sequence>
<dbReference type="Pfam" id="PF03230">
    <property type="entry name" value="Antirestrict"/>
    <property type="match status" value="1"/>
</dbReference>
<protein>
    <recommendedName>
        <fullName evidence="3">Antirestriction protein</fullName>
    </recommendedName>
</protein>